<dbReference type="AlphaFoldDB" id="A0A9W6EYB4"/>
<organism evidence="1 2">
    <name type="scientific">Pleodorina starrii</name>
    <dbReference type="NCBI Taxonomy" id="330485"/>
    <lineage>
        <taxon>Eukaryota</taxon>
        <taxon>Viridiplantae</taxon>
        <taxon>Chlorophyta</taxon>
        <taxon>core chlorophytes</taxon>
        <taxon>Chlorophyceae</taxon>
        <taxon>CS clade</taxon>
        <taxon>Chlamydomonadales</taxon>
        <taxon>Volvocaceae</taxon>
        <taxon>Pleodorina</taxon>
    </lineage>
</organism>
<dbReference type="Proteomes" id="UP001165080">
    <property type="component" value="Unassembled WGS sequence"/>
</dbReference>
<sequence length="218" mass="24458">MQNRHELQERVRSAPALQVCGAVIVAWVCFLQHVEEDECGIDPVVMEEYECMGCAPYVPEELVGVPELGRLDELELVLPQPSNVQDDGSEIHSGPWVVEDLLTGCARLIISTGSHGGRPLDEHHPAQQPLGMSYPAYCWRHLVRRVPCTQFTGNPMLLARMYDNSARQATMVQVGMALRLKPDLEHDVARLQRDAARVMGVILSLPYNHPQHRQLLVQ</sequence>
<evidence type="ECO:0000313" key="2">
    <source>
        <dbReference type="Proteomes" id="UP001165080"/>
    </source>
</evidence>
<name>A0A9W6EYB4_9CHLO</name>
<reference evidence="1 2" key="1">
    <citation type="journal article" date="2023" name="Commun. Biol.">
        <title>Reorganization of the ancestral sex-determining regions during the evolution of trioecy in Pleodorina starrii.</title>
        <authorList>
            <person name="Takahashi K."/>
            <person name="Suzuki S."/>
            <person name="Kawai-Toyooka H."/>
            <person name="Yamamoto K."/>
            <person name="Hamaji T."/>
            <person name="Ootsuki R."/>
            <person name="Yamaguchi H."/>
            <person name="Kawachi M."/>
            <person name="Higashiyama T."/>
            <person name="Nozaki H."/>
        </authorList>
    </citation>
    <scope>NUCLEOTIDE SEQUENCE [LARGE SCALE GENOMIC DNA]</scope>
    <source>
        <strain evidence="1 2">NIES-4479</strain>
    </source>
</reference>
<protein>
    <submittedName>
        <fullName evidence="1">Uncharacterized protein</fullName>
    </submittedName>
</protein>
<accession>A0A9W6EYB4</accession>
<dbReference type="EMBL" id="BRXU01000002">
    <property type="protein sequence ID" value="GLC49349.1"/>
    <property type="molecule type" value="Genomic_DNA"/>
</dbReference>
<comment type="caution">
    <text evidence="1">The sequence shown here is derived from an EMBL/GenBank/DDBJ whole genome shotgun (WGS) entry which is preliminary data.</text>
</comment>
<keyword evidence="2" id="KW-1185">Reference proteome</keyword>
<proteinExistence type="predicted"/>
<evidence type="ECO:0000313" key="1">
    <source>
        <dbReference type="EMBL" id="GLC49349.1"/>
    </source>
</evidence>
<gene>
    <name evidence="1" type="primary">PLESTBF000112</name>
    <name evidence="1" type="ORF">PLESTB_000209900</name>
</gene>